<evidence type="ECO:0000313" key="2">
    <source>
        <dbReference type="Proteomes" id="UP001162992"/>
    </source>
</evidence>
<comment type="caution">
    <text evidence="1">The sequence shown here is derived from an EMBL/GenBank/DDBJ whole genome shotgun (WGS) entry which is preliminary data.</text>
</comment>
<evidence type="ECO:0000313" key="1">
    <source>
        <dbReference type="EMBL" id="KAJ7530223.1"/>
    </source>
</evidence>
<dbReference type="Proteomes" id="UP001162992">
    <property type="component" value="Chromosome 15"/>
</dbReference>
<dbReference type="EMBL" id="CM055106">
    <property type="protein sequence ID" value="KAJ7530223.1"/>
    <property type="molecule type" value="Genomic_DNA"/>
</dbReference>
<keyword evidence="2" id="KW-1185">Reference proteome</keyword>
<proteinExistence type="predicted"/>
<reference evidence="2" key="1">
    <citation type="journal article" date="2024" name="Proc. Natl. Acad. Sci. U.S.A.">
        <title>Extraordinary preservation of gene collinearity over three hundred million years revealed in homosporous lycophytes.</title>
        <authorList>
            <person name="Li C."/>
            <person name="Wickell D."/>
            <person name="Kuo L.Y."/>
            <person name="Chen X."/>
            <person name="Nie B."/>
            <person name="Liao X."/>
            <person name="Peng D."/>
            <person name="Ji J."/>
            <person name="Jenkins J."/>
            <person name="Williams M."/>
            <person name="Shu S."/>
            <person name="Plott C."/>
            <person name="Barry K."/>
            <person name="Rajasekar S."/>
            <person name="Grimwood J."/>
            <person name="Han X."/>
            <person name="Sun S."/>
            <person name="Hou Z."/>
            <person name="He W."/>
            <person name="Dai G."/>
            <person name="Sun C."/>
            <person name="Schmutz J."/>
            <person name="Leebens-Mack J.H."/>
            <person name="Li F.W."/>
            <person name="Wang L."/>
        </authorList>
    </citation>
    <scope>NUCLEOTIDE SEQUENCE [LARGE SCALE GENOMIC DNA]</scope>
    <source>
        <strain evidence="2">cv. PW_Plant_1</strain>
    </source>
</reference>
<accession>A0ACC2BKC8</accession>
<name>A0ACC2BKC8_DIPCM</name>
<gene>
    <name evidence="1" type="ORF">O6H91_15G085800</name>
</gene>
<protein>
    <submittedName>
        <fullName evidence="1">Uncharacterized protein</fullName>
    </submittedName>
</protein>
<organism evidence="1 2">
    <name type="scientific">Diphasiastrum complanatum</name>
    <name type="common">Issler's clubmoss</name>
    <name type="synonym">Lycopodium complanatum</name>
    <dbReference type="NCBI Taxonomy" id="34168"/>
    <lineage>
        <taxon>Eukaryota</taxon>
        <taxon>Viridiplantae</taxon>
        <taxon>Streptophyta</taxon>
        <taxon>Embryophyta</taxon>
        <taxon>Tracheophyta</taxon>
        <taxon>Lycopodiopsida</taxon>
        <taxon>Lycopodiales</taxon>
        <taxon>Lycopodiaceae</taxon>
        <taxon>Lycopodioideae</taxon>
        <taxon>Diphasiastrum</taxon>
    </lineage>
</organism>
<sequence length="626" mass="70513">MTSLRKRSVGDEYKPCQHLLNYKARHGVRGFHILQKCLRIRPPGRVSIKRDEKEVQRCASCGRARGRLYACLLCATIGCWVPPDMMHARSHALSRPGHDLVVDVDRAELFCCICNDQVYDPDFDRAVICAQSAALYSAGSIVKEEGVNGFTGVSLRTDREKCLIDMDQYMLDGSKKSEKRRKTRRVEYRPWVPSPEEQVVLRHRSTPLVEDGSLPSGLRGLNNLGSTCFMNSVLQALLHTPPLRNYFLSDRHNRTLCQHRASHICLGCEMDAVFSAAFSGDRTPYSPAQFLYSWWRHASNLAGYEQQDAHEFFISTVNGIHANSGTTSPRAKHSQSSSAGDMDCRCIIHRVFSGLLRSDVTCIICGFTSTTFDPCVDISLDLEPNIGSDKSFTDSNLANIESGRELKGASGSAFPGASTLLGCLDRFTRPEKLGVKEKFFCKNCQLPQESIKQMSIRKLPLVLCFHIKRFEHSSMRNASRKIDRYVQFPFSLDMASYLSSSIVRLRHGNRLLLIENEGYEQQVPSSEFELFAVITHSGKLDAGHYITFLRLGGQWYKCDDAWITSVSDEVVRASQGYMLFYVQKTLCYKASEFSTGRENYCWIEQNGNHFNPGFLSNPLLENGVSA</sequence>